<protein>
    <recommendedName>
        <fullName evidence="5">Lipoprotein</fullName>
    </recommendedName>
</protein>
<keyword evidence="4" id="KW-1185">Reference proteome</keyword>
<feature type="signal peptide" evidence="2">
    <location>
        <begin position="1"/>
        <end position="20"/>
    </location>
</feature>
<proteinExistence type="predicted"/>
<evidence type="ECO:0000313" key="4">
    <source>
        <dbReference type="Proteomes" id="UP001550739"/>
    </source>
</evidence>
<feature type="compositionally biased region" description="Low complexity" evidence="1">
    <location>
        <begin position="51"/>
        <end position="70"/>
    </location>
</feature>
<feature type="chain" id="PRO_5045100077" description="Lipoprotein" evidence="2">
    <location>
        <begin position="21"/>
        <end position="94"/>
    </location>
</feature>
<feature type="region of interest" description="Disordered" evidence="1">
    <location>
        <begin position="42"/>
        <end position="94"/>
    </location>
</feature>
<gene>
    <name evidence="3" type="ORF">AB0E89_32580</name>
</gene>
<comment type="caution">
    <text evidence="3">The sequence shown here is derived from an EMBL/GenBank/DDBJ whole genome shotgun (WGS) entry which is preliminary data.</text>
</comment>
<evidence type="ECO:0008006" key="5">
    <source>
        <dbReference type="Google" id="ProtNLM"/>
    </source>
</evidence>
<dbReference type="EMBL" id="JBEZVE010000019">
    <property type="protein sequence ID" value="MEU3785219.1"/>
    <property type="molecule type" value="Genomic_DNA"/>
</dbReference>
<accession>A0ABV2ZRN1</accession>
<dbReference type="RefSeq" id="WP_361706770.1">
    <property type="nucleotide sequence ID" value="NZ_JBEZVE010000019.1"/>
</dbReference>
<name>A0ABV2ZRN1_9ACTN</name>
<dbReference type="PROSITE" id="PS51257">
    <property type="entry name" value="PROKAR_LIPOPROTEIN"/>
    <property type="match status" value="1"/>
</dbReference>
<organism evidence="3 4">
    <name type="scientific">Streptomyces sp. 900129855</name>
    <dbReference type="NCBI Taxonomy" id="3155129"/>
    <lineage>
        <taxon>Bacteria</taxon>
        <taxon>Bacillati</taxon>
        <taxon>Actinomycetota</taxon>
        <taxon>Actinomycetes</taxon>
        <taxon>Kitasatosporales</taxon>
        <taxon>Streptomycetaceae</taxon>
        <taxon>Streptomyces</taxon>
    </lineage>
</organism>
<evidence type="ECO:0000313" key="3">
    <source>
        <dbReference type="EMBL" id="MEU3785219.1"/>
    </source>
</evidence>
<keyword evidence="2" id="KW-0732">Signal</keyword>
<sequence length="94" mass="9591">MNKAIKVGAVIGLLAALVVAGCDWRGDDDCDARGLGIELTAVHTGEGGGSRSSNRGSSSGKSTSPSGTSRHQGASHGSTVHGHHDDDWFDCDDD</sequence>
<evidence type="ECO:0000256" key="1">
    <source>
        <dbReference type="SAM" id="MobiDB-lite"/>
    </source>
</evidence>
<reference evidence="3 4" key="1">
    <citation type="submission" date="2024-06" db="EMBL/GenBank/DDBJ databases">
        <title>The Natural Products Discovery Center: Release of the First 8490 Sequenced Strains for Exploring Actinobacteria Biosynthetic Diversity.</title>
        <authorList>
            <person name="Kalkreuter E."/>
            <person name="Kautsar S.A."/>
            <person name="Yang D."/>
            <person name="Bader C.D."/>
            <person name="Teijaro C.N."/>
            <person name="Fluegel L."/>
            <person name="Davis C.M."/>
            <person name="Simpson J.R."/>
            <person name="Lauterbach L."/>
            <person name="Steele A.D."/>
            <person name="Gui C."/>
            <person name="Meng S."/>
            <person name="Li G."/>
            <person name="Viehrig K."/>
            <person name="Ye F."/>
            <person name="Su P."/>
            <person name="Kiefer A.F."/>
            <person name="Nichols A."/>
            <person name="Cepeda A.J."/>
            <person name="Yan W."/>
            <person name="Fan B."/>
            <person name="Jiang Y."/>
            <person name="Adhikari A."/>
            <person name="Zheng C.-J."/>
            <person name="Schuster L."/>
            <person name="Cowan T.M."/>
            <person name="Smanski M.J."/>
            <person name="Chevrette M.G."/>
            <person name="De Carvalho L.P.S."/>
            <person name="Shen B."/>
        </authorList>
    </citation>
    <scope>NUCLEOTIDE SEQUENCE [LARGE SCALE GENOMIC DNA]</scope>
    <source>
        <strain evidence="3 4">NPDC033843</strain>
    </source>
</reference>
<dbReference type="Proteomes" id="UP001550739">
    <property type="component" value="Unassembled WGS sequence"/>
</dbReference>
<evidence type="ECO:0000256" key="2">
    <source>
        <dbReference type="SAM" id="SignalP"/>
    </source>
</evidence>